<evidence type="ECO:0008006" key="4">
    <source>
        <dbReference type="Google" id="ProtNLM"/>
    </source>
</evidence>
<reference evidence="2" key="1">
    <citation type="submission" date="2022-10" db="EMBL/GenBank/DDBJ databases">
        <title>Luteolibacter sp. GHJ8, whole genome shotgun sequencing project.</title>
        <authorList>
            <person name="Zhao G."/>
            <person name="Shen L."/>
        </authorList>
    </citation>
    <scope>NUCLEOTIDE SEQUENCE</scope>
    <source>
        <strain evidence="2">GHJ8</strain>
    </source>
</reference>
<dbReference type="Proteomes" id="UP001165653">
    <property type="component" value="Unassembled WGS sequence"/>
</dbReference>
<organism evidence="2 3">
    <name type="scientific">Luteolibacter rhizosphaerae</name>
    <dbReference type="NCBI Taxonomy" id="2989719"/>
    <lineage>
        <taxon>Bacteria</taxon>
        <taxon>Pseudomonadati</taxon>
        <taxon>Verrucomicrobiota</taxon>
        <taxon>Verrucomicrobiia</taxon>
        <taxon>Verrucomicrobiales</taxon>
        <taxon>Verrucomicrobiaceae</taxon>
        <taxon>Luteolibacter</taxon>
    </lineage>
</organism>
<evidence type="ECO:0000313" key="2">
    <source>
        <dbReference type="EMBL" id="MCW1912268.1"/>
    </source>
</evidence>
<feature type="signal peptide" evidence="1">
    <location>
        <begin position="1"/>
        <end position="20"/>
    </location>
</feature>
<comment type="caution">
    <text evidence="2">The sequence shown here is derived from an EMBL/GenBank/DDBJ whole genome shotgun (WGS) entry which is preliminary data.</text>
</comment>
<accession>A0ABT3FXF9</accession>
<dbReference type="RefSeq" id="WP_264510519.1">
    <property type="nucleotide sequence ID" value="NZ_JAPDDR010000001.1"/>
</dbReference>
<dbReference type="InterPro" id="IPR024079">
    <property type="entry name" value="MetalloPept_cat_dom_sf"/>
</dbReference>
<sequence length="415" mass="43272">MKLHALAIGGLLACASPAQAIKIEIRYDYDTNGFFNQPGSKEALRKVADYFETLIHDQLLSINPATDGGGTWSANFPNPGGSNTITLSNLVVPANTLIVFAGGKSIPGSTIGQGGYGGYGWSGTQTWGNRVAGRGQAGALATPKTDFAPWGGFITFDTDVSNWNFSTDFPGSGTMPFVPIALHELGHLLGIGTAGSWDAKISGGLFTGTSAVQSYGASVPLDASGDHWRDDGACVGPDGHNPANPLNVLSKAYGSFNAAHGYAQIAIMDPSFCNAGAFFKVFTDLDIAGLRDVGWQVDPPARFLTAQYLPSQPFSFSWPSTTGTTYRLQTSTSLDTGWSSVSTQAGDGTVQSFSPSLATSGRRFFRLNTNPLPPAPAPAMAAAAIAPADEEPAAPTFAPPSQPCECYSGLSHDCP</sequence>
<dbReference type="SUPFAM" id="SSF55486">
    <property type="entry name" value="Metalloproteases ('zincins'), catalytic domain"/>
    <property type="match status" value="1"/>
</dbReference>
<proteinExistence type="predicted"/>
<name>A0ABT3FXF9_9BACT</name>
<dbReference type="Gene3D" id="3.40.390.10">
    <property type="entry name" value="Collagenase (Catalytic Domain)"/>
    <property type="match status" value="1"/>
</dbReference>
<protein>
    <recommendedName>
        <fullName evidence="4">Peptidase M43 pregnancy-associated plasma-A domain-containing protein</fullName>
    </recommendedName>
</protein>
<evidence type="ECO:0000256" key="1">
    <source>
        <dbReference type="SAM" id="SignalP"/>
    </source>
</evidence>
<keyword evidence="3" id="KW-1185">Reference proteome</keyword>
<gene>
    <name evidence="2" type="ORF">OJ996_01705</name>
</gene>
<dbReference type="EMBL" id="JAPDDR010000001">
    <property type="protein sequence ID" value="MCW1912268.1"/>
    <property type="molecule type" value="Genomic_DNA"/>
</dbReference>
<keyword evidence="1" id="KW-0732">Signal</keyword>
<feature type="chain" id="PRO_5046271030" description="Peptidase M43 pregnancy-associated plasma-A domain-containing protein" evidence="1">
    <location>
        <begin position="21"/>
        <end position="415"/>
    </location>
</feature>
<evidence type="ECO:0000313" key="3">
    <source>
        <dbReference type="Proteomes" id="UP001165653"/>
    </source>
</evidence>